<feature type="region of interest" description="Disordered" evidence="1">
    <location>
        <begin position="47"/>
        <end position="108"/>
    </location>
</feature>
<dbReference type="KEGG" id="eff:skT53_13040"/>
<feature type="compositionally biased region" description="Low complexity" evidence="1">
    <location>
        <begin position="95"/>
        <end position="106"/>
    </location>
</feature>
<organism evidence="2 3">
    <name type="scientific">Effusibacillus dendaii</name>
    <dbReference type="NCBI Taxonomy" id="2743772"/>
    <lineage>
        <taxon>Bacteria</taxon>
        <taxon>Bacillati</taxon>
        <taxon>Bacillota</taxon>
        <taxon>Bacilli</taxon>
        <taxon>Bacillales</taxon>
        <taxon>Alicyclobacillaceae</taxon>
        <taxon>Effusibacillus</taxon>
    </lineage>
</organism>
<name>A0A7I8DBH7_9BACL</name>
<proteinExistence type="predicted"/>
<reference evidence="2 3" key="1">
    <citation type="submission" date="2020-08" db="EMBL/GenBank/DDBJ databases">
        <title>Complete Genome Sequence of Effusibacillus dendaii Strain skT53, Isolated from Farmland soil.</title>
        <authorList>
            <person name="Konishi T."/>
            <person name="Kawasaki H."/>
        </authorList>
    </citation>
    <scope>NUCLEOTIDE SEQUENCE [LARGE SCALE GENOMIC DNA]</scope>
    <source>
        <strain evidence="3">skT53</strain>
    </source>
</reference>
<dbReference type="EMBL" id="AP023366">
    <property type="protein sequence ID" value="BCJ86319.1"/>
    <property type="molecule type" value="Genomic_DNA"/>
</dbReference>
<evidence type="ECO:0000256" key="1">
    <source>
        <dbReference type="SAM" id="MobiDB-lite"/>
    </source>
</evidence>
<evidence type="ECO:0000313" key="2">
    <source>
        <dbReference type="EMBL" id="BCJ86319.1"/>
    </source>
</evidence>
<dbReference type="RefSeq" id="WP_200760329.1">
    <property type="nucleotide sequence ID" value="NZ_AP023366.1"/>
</dbReference>
<gene>
    <name evidence="2" type="ORF">skT53_13040</name>
</gene>
<feature type="compositionally biased region" description="Polar residues" evidence="1">
    <location>
        <begin position="55"/>
        <end position="66"/>
    </location>
</feature>
<sequence length="125" mass="13275">MQAEDAVQWATNAGLLAEIQNTVGTNRADVQKYAEAIKALVDKGLPTVAPKQDQAPDNQAATSAEPQQAADASKAQDNQNASTTETKQAPDSHVTQGTQSLSSTTLAPNATIDTTNNLFEYPYVW</sequence>
<dbReference type="Proteomes" id="UP000593802">
    <property type="component" value="Chromosome"/>
</dbReference>
<feature type="compositionally biased region" description="Polar residues" evidence="1">
    <location>
        <begin position="75"/>
        <end position="89"/>
    </location>
</feature>
<dbReference type="AlphaFoldDB" id="A0A7I8DBH7"/>
<protein>
    <submittedName>
        <fullName evidence="2">Uncharacterized protein</fullName>
    </submittedName>
</protein>
<accession>A0A7I8DBH7</accession>
<evidence type="ECO:0000313" key="3">
    <source>
        <dbReference type="Proteomes" id="UP000593802"/>
    </source>
</evidence>
<keyword evidence="3" id="KW-1185">Reference proteome</keyword>